<evidence type="ECO:0000256" key="3">
    <source>
        <dbReference type="PROSITE-ProRule" id="PRU01106"/>
    </source>
</evidence>
<dbReference type="AlphaFoldDB" id="A0A227KFJ1"/>
<dbReference type="EMBL" id="NHMP01000008">
    <property type="protein sequence ID" value="OXE45661.1"/>
    <property type="molecule type" value="Genomic_DNA"/>
</dbReference>
<evidence type="ECO:0000313" key="7">
    <source>
        <dbReference type="Proteomes" id="UP000214610"/>
    </source>
</evidence>
<dbReference type="InterPro" id="IPR033120">
    <property type="entry name" value="HOTDOG_ACOT"/>
</dbReference>
<dbReference type="PROSITE" id="PS51770">
    <property type="entry name" value="HOTDOG_ACOT"/>
    <property type="match status" value="1"/>
</dbReference>
<evidence type="ECO:0000313" key="6">
    <source>
        <dbReference type="EMBL" id="OXE45661.1"/>
    </source>
</evidence>
<keyword evidence="7" id="KW-1185">Reference proteome</keyword>
<dbReference type="PANTHER" id="PTHR11049:SF5">
    <property type="entry name" value="ACYL-COA THIOESTER HYDROLASE YCIA"/>
    <property type="match status" value="1"/>
</dbReference>
<evidence type="ECO:0000259" key="5">
    <source>
        <dbReference type="PROSITE" id="PS51770"/>
    </source>
</evidence>
<dbReference type="SUPFAM" id="SSF54637">
    <property type="entry name" value="Thioesterase/thiol ester dehydrase-isomerase"/>
    <property type="match status" value="1"/>
</dbReference>
<keyword evidence="2 3" id="KW-0378">Hydrolase</keyword>
<evidence type="ECO:0000256" key="4">
    <source>
        <dbReference type="SAM" id="MobiDB-lite"/>
    </source>
</evidence>
<comment type="similarity">
    <text evidence="1">Belongs to the acyl coenzyme A hydrolase family.</text>
</comment>
<dbReference type="InterPro" id="IPR029069">
    <property type="entry name" value="HotDog_dom_sf"/>
</dbReference>
<accession>A0A227KFJ1</accession>
<evidence type="ECO:0000256" key="2">
    <source>
        <dbReference type="ARBA" id="ARBA00022801"/>
    </source>
</evidence>
<reference evidence="7" key="1">
    <citation type="submission" date="2017-05" db="EMBL/GenBank/DDBJ databases">
        <title>Improved OligoMM genomes.</title>
        <authorList>
            <person name="Garzetti D."/>
        </authorList>
    </citation>
    <scope>NUCLEOTIDE SEQUENCE [LARGE SCALE GENOMIC DNA]</scope>
    <source>
        <strain evidence="7">YL45</strain>
    </source>
</reference>
<dbReference type="InterPro" id="IPR006683">
    <property type="entry name" value="Thioestr_dom"/>
</dbReference>
<dbReference type="GO" id="GO:0005829">
    <property type="term" value="C:cytosol"/>
    <property type="evidence" value="ECO:0007669"/>
    <property type="project" value="TreeGrafter"/>
</dbReference>
<dbReference type="CDD" id="cd03442">
    <property type="entry name" value="BFIT_BACH"/>
    <property type="match status" value="1"/>
</dbReference>
<organism evidence="6 7">
    <name type="scientific">Turicimonas muris</name>
    <dbReference type="NCBI Taxonomy" id="1796652"/>
    <lineage>
        <taxon>Bacteria</taxon>
        <taxon>Pseudomonadati</taxon>
        <taxon>Pseudomonadota</taxon>
        <taxon>Betaproteobacteria</taxon>
        <taxon>Burkholderiales</taxon>
        <taxon>Sutterellaceae</taxon>
        <taxon>Turicimonas</taxon>
    </lineage>
</organism>
<sequence>MADNSNKKDNQVPSLPDCDVTFRVMPMPPDTNQYGDVFGGWIMSQVDLAGASVAARRARCRCTTVAVTNFVFKEPVWVGDVVSFYGRILKVGRTSVTVDVEVFAERLHKDNHKIVKVTEAQLVYVAIGPDGRPQPVDRPDEENTAVPNRDILPHVRQQVPDKN</sequence>
<dbReference type="Proteomes" id="UP000214610">
    <property type="component" value="Unassembled WGS sequence"/>
</dbReference>
<dbReference type="GO" id="GO:0006637">
    <property type="term" value="P:acyl-CoA metabolic process"/>
    <property type="evidence" value="ECO:0007669"/>
    <property type="project" value="TreeGrafter"/>
</dbReference>
<feature type="domain" description="HotDog ACOT-type" evidence="5">
    <location>
        <begin position="16"/>
        <end position="130"/>
    </location>
</feature>
<comment type="caution">
    <text evidence="6">The sequence shown here is derived from an EMBL/GenBank/DDBJ whole genome shotgun (WGS) entry which is preliminary data.</text>
</comment>
<proteinExistence type="inferred from homology"/>
<dbReference type="GO" id="GO:0009062">
    <property type="term" value="P:fatty acid catabolic process"/>
    <property type="evidence" value="ECO:0007669"/>
    <property type="project" value="TreeGrafter"/>
</dbReference>
<dbReference type="PANTHER" id="PTHR11049">
    <property type="entry name" value="ACYL COENZYME A THIOESTER HYDROLASE"/>
    <property type="match status" value="1"/>
</dbReference>
<dbReference type="GO" id="GO:0052816">
    <property type="term" value="F:long-chain fatty acyl-CoA hydrolase activity"/>
    <property type="evidence" value="ECO:0007669"/>
    <property type="project" value="TreeGrafter"/>
</dbReference>
<dbReference type="Gene3D" id="3.10.129.10">
    <property type="entry name" value="Hotdog Thioesterase"/>
    <property type="match status" value="1"/>
</dbReference>
<feature type="region of interest" description="Disordered" evidence="4">
    <location>
        <begin position="130"/>
        <end position="163"/>
    </location>
</feature>
<protein>
    <submittedName>
        <fullName evidence="6">Acyl-CoA thioesterase</fullName>
    </submittedName>
</protein>
<dbReference type="Pfam" id="PF03061">
    <property type="entry name" value="4HBT"/>
    <property type="match status" value="1"/>
</dbReference>
<evidence type="ECO:0000256" key="1">
    <source>
        <dbReference type="ARBA" id="ARBA00010458"/>
    </source>
</evidence>
<dbReference type="InterPro" id="IPR040170">
    <property type="entry name" value="Cytosol_ACT"/>
</dbReference>
<dbReference type="GeneID" id="78362127"/>
<dbReference type="RefSeq" id="WP_066594173.1">
    <property type="nucleotide sequence ID" value="NZ_CAJTBZ010000003.1"/>
</dbReference>
<gene>
    <name evidence="6" type="ORF">ADH67_10960</name>
</gene>
<name>A0A227KFJ1_9BURK</name>